<name>A0A2N5UKH5_9BASI</name>
<evidence type="ECO:0008006" key="5">
    <source>
        <dbReference type="Google" id="ProtNLM"/>
    </source>
</evidence>
<feature type="chain" id="PRO_5014698006" description="Hydrophobin" evidence="2">
    <location>
        <begin position="27"/>
        <end position="122"/>
    </location>
</feature>
<evidence type="ECO:0000313" key="4">
    <source>
        <dbReference type="Proteomes" id="UP000235392"/>
    </source>
</evidence>
<evidence type="ECO:0000256" key="1">
    <source>
        <dbReference type="SAM" id="MobiDB-lite"/>
    </source>
</evidence>
<evidence type="ECO:0000313" key="3">
    <source>
        <dbReference type="EMBL" id="PLW38157.1"/>
    </source>
</evidence>
<feature type="signal peptide" evidence="2">
    <location>
        <begin position="1"/>
        <end position="26"/>
    </location>
</feature>
<feature type="region of interest" description="Disordered" evidence="1">
    <location>
        <begin position="101"/>
        <end position="122"/>
    </location>
</feature>
<proteinExistence type="predicted"/>
<organism evidence="3 4">
    <name type="scientific">Puccinia coronata f. sp. avenae</name>
    <dbReference type="NCBI Taxonomy" id="200324"/>
    <lineage>
        <taxon>Eukaryota</taxon>
        <taxon>Fungi</taxon>
        <taxon>Dikarya</taxon>
        <taxon>Basidiomycota</taxon>
        <taxon>Pucciniomycotina</taxon>
        <taxon>Pucciniomycetes</taxon>
        <taxon>Pucciniales</taxon>
        <taxon>Pucciniaceae</taxon>
        <taxon>Puccinia</taxon>
    </lineage>
</organism>
<dbReference type="Proteomes" id="UP000235392">
    <property type="component" value="Unassembled WGS sequence"/>
</dbReference>
<keyword evidence="2" id="KW-0732">Signal</keyword>
<feature type="compositionally biased region" description="Low complexity" evidence="1">
    <location>
        <begin position="101"/>
        <end position="116"/>
    </location>
</feature>
<sequence>MMSHFIKIYQITLVVLLLQLVSDSVAAGFNCTSQPHVVGLCAMPNPQRTGHMLRLSSNENSVLSCNLDNGQIPKCCASGTKATDKVMNEGALNKLCAPGDASATGNGTATTASVNGNRRRAI</sequence>
<gene>
    <name evidence="3" type="ORF">PCASD_09455</name>
</gene>
<dbReference type="EMBL" id="PGCI01000132">
    <property type="protein sequence ID" value="PLW38157.1"/>
    <property type="molecule type" value="Genomic_DNA"/>
</dbReference>
<reference evidence="3 4" key="1">
    <citation type="submission" date="2017-11" db="EMBL/GenBank/DDBJ databases">
        <title>De novo assembly and phasing of dikaryotic genomes from two isolates of Puccinia coronata f. sp. avenae, the causal agent of oat crown rust.</title>
        <authorList>
            <person name="Miller M.E."/>
            <person name="Zhang Y."/>
            <person name="Omidvar V."/>
            <person name="Sperschneider J."/>
            <person name="Schwessinger B."/>
            <person name="Raley C."/>
            <person name="Palmer J.M."/>
            <person name="Garnica D."/>
            <person name="Upadhyaya N."/>
            <person name="Rathjen J."/>
            <person name="Taylor J.M."/>
            <person name="Park R.F."/>
            <person name="Dodds P.N."/>
            <person name="Hirsch C.D."/>
            <person name="Kianian S.F."/>
            <person name="Figueroa M."/>
        </authorList>
    </citation>
    <scope>NUCLEOTIDE SEQUENCE [LARGE SCALE GENOMIC DNA]</scope>
    <source>
        <strain evidence="3">12SD80</strain>
    </source>
</reference>
<evidence type="ECO:0000256" key="2">
    <source>
        <dbReference type="SAM" id="SignalP"/>
    </source>
</evidence>
<comment type="caution">
    <text evidence="3">The sequence shown here is derived from an EMBL/GenBank/DDBJ whole genome shotgun (WGS) entry which is preliminary data.</text>
</comment>
<accession>A0A2N5UKH5</accession>
<protein>
    <recommendedName>
        <fullName evidence="5">Hydrophobin</fullName>
    </recommendedName>
</protein>
<dbReference type="AlphaFoldDB" id="A0A2N5UKH5"/>